<feature type="compositionally biased region" description="Pro residues" evidence="1">
    <location>
        <begin position="43"/>
        <end position="76"/>
    </location>
</feature>
<dbReference type="EMBL" id="KY322437">
    <property type="protein sequence ID" value="AUF82284.1"/>
    <property type="molecule type" value="Genomic_DNA"/>
</dbReference>
<evidence type="ECO:0000256" key="1">
    <source>
        <dbReference type="SAM" id="MobiDB-lite"/>
    </source>
</evidence>
<sequence length="169" mass="17027">MTDQAVGTSTPLAQLRAAAAAAAASDSAIQEIQQVAPEVAPVVPVPSPPPPAVVAAPPPAPPPVEQTPVASPPAETPPDVSSKLTETFKELKQIAADSGNKSTSLLNSSSLKLGVAVMILFVVVGMLPVDAIVNKFSFMKRVPAASTLIKALTTGIATAAVSSNLCKIS</sequence>
<keyword evidence="2" id="KW-1133">Transmembrane helix</keyword>
<proteinExistence type="predicted"/>
<accession>A0A2P0VMZ8</accession>
<feature type="region of interest" description="Disordered" evidence="1">
    <location>
        <begin position="41"/>
        <end position="81"/>
    </location>
</feature>
<reference evidence="3" key="1">
    <citation type="journal article" date="2018" name="Virology">
        <title>A giant virus infecting green algae encodes key fermentation genes.</title>
        <authorList>
            <person name="Schvarcz C.R."/>
            <person name="Steward G.F."/>
        </authorList>
    </citation>
    <scope>NUCLEOTIDE SEQUENCE [LARGE SCALE GENOMIC DNA]</scope>
</reference>
<organism evidence="3">
    <name type="scientific">Tetraselmis virus 1</name>
    <dbReference type="NCBI Taxonomy" id="2060617"/>
    <lineage>
        <taxon>Viruses</taxon>
        <taxon>Varidnaviria</taxon>
        <taxon>Bamfordvirae</taxon>
        <taxon>Nucleocytoviricota</taxon>
        <taxon>Megaviricetes</taxon>
        <taxon>Imitervirales</taxon>
        <taxon>Allomimiviridae</taxon>
        <taxon>Oceanusvirus</taxon>
        <taxon>Oceanusvirus kaneohense</taxon>
    </lineage>
</organism>
<keyword evidence="2" id="KW-0812">Transmembrane</keyword>
<protein>
    <submittedName>
        <fullName evidence="3">Uncharacterized protein</fullName>
    </submittedName>
</protein>
<evidence type="ECO:0000313" key="4">
    <source>
        <dbReference type="Proteomes" id="UP000244773"/>
    </source>
</evidence>
<name>A0A2P0VMZ8_9VIRU</name>
<dbReference type="Proteomes" id="UP000244773">
    <property type="component" value="Segment"/>
</dbReference>
<gene>
    <name evidence="3" type="ORF">TetV_192</name>
</gene>
<evidence type="ECO:0000256" key="2">
    <source>
        <dbReference type="SAM" id="Phobius"/>
    </source>
</evidence>
<evidence type="ECO:0000313" key="3">
    <source>
        <dbReference type="EMBL" id="AUF82284.1"/>
    </source>
</evidence>
<feature type="transmembrane region" description="Helical" evidence="2">
    <location>
        <begin position="113"/>
        <end position="133"/>
    </location>
</feature>
<keyword evidence="4" id="KW-1185">Reference proteome</keyword>
<keyword evidence="2" id="KW-0472">Membrane</keyword>